<evidence type="ECO:0000259" key="4">
    <source>
        <dbReference type="Pfam" id="PF13690"/>
    </source>
</evidence>
<dbReference type="Pfam" id="PF13690">
    <property type="entry name" value="CheX"/>
    <property type="match status" value="1"/>
</dbReference>
<dbReference type="GO" id="GO:0016787">
    <property type="term" value="F:hydrolase activity"/>
    <property type="evidence" value="ECO:0007669"/>
    <property type="project" value="UniProtKB-KW"/>
</dbReference>
<gene>
    <name evidence="5" type="ORF">SAMN02983006_02572</name>
</gene>
<accession>A0A1I4ME52</accession>
<evidence type="ECO:0000259" key="3">
    <source>
        <dbReference type="Pfam" id="PF04509"/>
    </source>
</evidence>
<proteinExistence type="predicted"/>
<dbReference type="GO" id="GO:0006935">
    <property type="term" value="P:chemotaxis"/>
    <property type="evidence" value="ECO:0007669"/>
    <property type="project" value="UniProtKB-KW"/>
</dbReference>
<dbReference type="STRING" id="29563.SAMN02983006_02572"/>
<dbReference type="Gene3D" id="3.40.1550.10">
    <property type="entry name" value="CheC-like"/>
    <property type="match status" value="1"/>
</dbReference>
<evidence type="ECO:0000313" key="6">
    <source>
        <dbReference type="Proteomes" id="UP000199006"/>
    </source>
</evidence>
<dbReference type="EMBL" id="FOTI01000052">
    <property type="protein sequence ID" value="SFM01227.1"/>
    <property type="molecule type" value="Genomic_DNA"/>
</dbReference>
<name>A0A1I4ME52_9FIRM</name>
<organism evidence="5 6">
    <name type="scientific">Halanaerobium salsuginis</name>
    <dbReference type="NCBI Taxonomy" id="29563"/>
    <lineage>
        <taxon>Bacteria</taxon>
        <taxon>Bacillati</taxon>
        <taxon>Bacillota</taxon>
        <taxon>Clostridia</taxon>
        <taxon>Halanaerobiales</taxon>
        <taxon>Halanaerobiaceae</taxon>
        <taxon>Halanaerobium</taxon>
    </lineage>
</organism>
<sequence length="200" mass="21962">MNIDDNKKDILKEVANIGAGNAATAFSGMIGQKIDMSVPEVELINIQELPAITGDEEDYIACIMINFKGEISGKILLVIDMETVERMLKLIFGTDDLPDKDMQNSALNELGNILSGAYLKAINDFTALDLDQSVPAMAYDMAGAVLSSSVIDYSQTEDYIILLETEFVADQEKLELFYFFIPEKESLDILFARLVGGSIA</sequence>
<dbReference type="CDD" id="cd17909">
    <property type="entry name" value="CheC_ClassI"/>
    <property type="match status" value="1"/>
</dbReference>
<evidence type="ECO:0000256" key="2">
    <source>
        <dbReference type="ARBA" id="ARBA00022801"/>
    </source>
</evidence>
<dbReference type="SUPFAM" id="SSF103039">
    <property type="entry name" value="CheC-like"/>
    <property type="match status" value="1"/>
</dbReference>
<dbReference type="AlphaFoldDB" id="A0A1I4ME52"/>
<dbReference type="InterPro" id="IPR050992">
    <property type="entry name" value="CheZ_family_phosphatases"/>
</dbReference>
<keyword evidence="1" id="KW-0145">Chemotaxis</keyword>
<dbReference type="RefSeq" id="WP_089862570.1">
    <property type="nucleotide sequence ID" value="NZ_FOTI01000052.1"/>
</dbReference>
<reference evidence="5 6" key="1">
    <citation type="submission" date="2016-10" db="EMBL/GenBank/DDBJ databases">
        <authorList>
            <person name="de Groot N.N."/>
        </authorList>
    </citation>
    <scope>NUCLEOTIDE SEQUENCE [LARGE SCALE GENOMIC DNA]</scope>
    <source>
        <strain evidence="5 6">ATCC 51327</strain>
    </source>
</reference>
<feature type="domain" description="CheC-like protein" evidence="3">
    <location>
        <begin position="8"/>
        <end position="42"/>
    </location>
</feature>
<keyword evidence="2" id="KW-0378">Hydrolase</keyword>
<dbReference type="InterPro" id="IPR007597">
    <property type="entry name" value="CheC"/>
</dbReference>
<dbReference type="Proteomes" id="UP000199006">
    <property type="component" value="Unassembled WGS sequence"/>
</dbReference>
<dbReference type="PANTHER" id="PTHR43693:SF1">
    <property type="entry name" value="PROTEIN PHOSPHATASE CHEZ"/>
    <property type="match status" value="1"/>
</dbReference>
<keyword evidence="6" id="KW-1185">Reference proteome</keyword>
<dbReference type="Pfam" id="PF04509">
    <property type="entry name" value="CheC"/>
    <property type="match status" value="1"/>
</dbReference>
<protein>
    <submittedName>
        <fullName evidence="5">Chemotaxis protein CheC</fullName>
    </submittedName>
</protein>
<feature type="domain" description="Chemotaxis phosphatase CheX-like" evidence="4">
    <location>
        <begin position="62"/>
        <end position="141"/>
    </location>
</feature>
<evidence type="ECO:0000313" key="5">
    <source>
        <dbReference type="EMBL" id="SFM01227.1"/>
    </source>
</evidence>
<dbReference type="InterPro" id="IPR028051">
    <property type="entry name" value="CheX-like_dom"/>
</dbReference>
<dbReference type="InterPro" id="IPR028976">
    <property type="entry name" value="CheC-like_sf"/>
</dbReference>
<dbReference type="OrthoDB" id="9812187at2"/>
<dbReference type="PANTHER" id="PTHR43693">
    <property type="entry name" value="PROTEIN PHOSPHATASE CHEZ"/>
    <property type="match status" value="1"/>
</dbReference>
<evidence type="ECO:0000256" key="1">
    <source>
        <dbReference type="ARBA" id="ARBA00022500"/>
    </source>
</evidence>